<name>A0A967EWX3_9PROT</name>
<feature type="transmembrane region" description="Helical" evidence="1">
    <location>
        <begin position="295"/>
        <end position="315"/>
    </location>
</feature>
<feature type="transmembrane region" description="Helical" evidence="1">
    <location>
        <begin position="463"/>
        <end position="484"/>
    </location>
</feature>
<dbReference type="RefSeq" id="WP_167223825.1">
    <property type="nucleotide sequence ID" value="NZ_JAAQPH010000006.1"/>
</dbReference>
<evidence type="ECO:0000313" key="3">
    <source>
        <dbReference type="Proteomes" id="UP000761264"/>
    </source>
</evidence>
<feature type="transmembrane region" description="Helical" evidence="1">
    <location>
        <begin position="96"/>
        <end position="116"/>
    </location>
</feature>
<evidence type="ECO:0000256" key="1">
    <source>
        <dbReference type="SAM" id="Phobius"/>
    </source>
</evidence>
<gene>
    <name evidence="2" type="ORF">HBA54_09490</name>
</gene>
<feature type="transmembrane region" description="Helical" evidence="1">
    <location>
        <begin position="223"/>
        <end position="244"/>
    </location>
</feature>
<reference evidence="2" key="1">
    <citation type="submission" date="2020-03" db="EMBL/GenBank/DDBJ databases">
        <title>Genome of Pelagibius litoralis DSM 21314T.</title>
        <authorList>
            <person name="Wang G."/>
        </authorList>
    </citation>
    <scope>NUCLEOTIDE SEQUENCE</scope>
    <source>
        <strain evidence="2">DSM 21314</strain>
    </source>
</reference>
<feature type="transmembrane region" description="Helical" evidence="1">
    <location>
        <begin position="190"/>
        <end position="211"/>
    </location>
</feature>
<feature type="transmembrane region" description="Helical" evidence="1">
    <location>
        <begin position="382"/>
        <end position="413"/>
    </location>
</feature>
<keyword evidence="1" id="KW-0812">Transmembrane</keyword>
<evidence type="ECO:0000313" key="2">
    <source>
        <dbReference type="EMBL" id="NIA68823.1"/>
    </source>
</evidence>
<feature type="transmembrane region" description="Helical" evidence="1">
    <location>
        <begin position="425"/>
        <end position="451"/>
    </location>
</feature>
<dbReference type="AlphaFoldDB" id="A0A967EWX3"/>
<sequence length="487" mass="51446">MSAPAPAGDPSAPTSPGPFLGPLLLALMACELLQLFSPGRFAELGTQVLVLATPLLGFTRLRLREFYLLGIALVLLALALYRLPDAAETIERGLERASFLAAFILLMGLLREGGITSPAVRDCGTYITRQPPQRRFLAVFMGSHFFSVLINLGALSLLAPIILRGVRGDKSTGEALDEIGRVRERRQLSALLRGFAWFLVWAPTAVTQAILPTLIPGIETGRLLVTGLAVAFVMLLVSWLEDMLRWWPLRRRLRNSGQMPETGGQAFPGPAFFRLGCISALLLGLTLALSTLGSVSLVNGVMLAAPLVLMVWVFAQQGGHSATAKLRGSLVRLGAITTGNLPSFVREAVSLGAAGFIGTLAARLIPADQVASALSVEQMPGWLFLFGLSAFVWLGGQIALSPITTAVFLGSLVADLGIIPVSPTLAALAIAAGTAICTTGAPFASGTLMLARASGHSGIELAWKWNLPYTLVAMAVLALIYAGLTAF</sequence>
<keyword evidence="1" id="KW-1133">Transmembrane helix</keyword>
<feature type="transmembrane region" description="Helical" evidence="1">
    <location>
        <begin position="67"/>
        <end position="84"/>
    </location>
</feature>
<feature type="transmembrane region" description="Helical" evidence="1">
    <location>
        <begin position="271"/>
        <end position="289"/>
    </location>
</feature>
<feature type="transmembrane region" description="Helical" evidence="1">
    <location>
        <begin position="136"/>
        <end position="163"/>
    </location>
</feature>
<proteinExistence type="predicted"/>
<dbReference type="Proteomes" id="UP000761264">
    <property type="component" value="Unassembled WGS sequence"/>
</dbReference>
<accession>A0A967EWX3</accession>
<keyword evidence="1" id="KW-0472">Membrane</keyword>
<comment type="caution">
    <text evidence="2">The sequence shown here is derived from an EMBL/GenBank/DDBJ whole genome shotgun (WGS) entry which is preliminary data.</text>
</comment>
<dbReference type="EMBL" id="JAAQPH010000006">
    <property type="protein sequence ID" value="NIA68823.1"/>
    <property type="molecule type" value="Genomic_DNA"/>
</dbReference>
<keyword evidence="3" id="KW-1185">Reference proteome</keyword>
<organism evidence="2 3">
    <name type="scientific">Pelagibius litoralis</name>
    <dbReference type="NCBI Taxonomy" id="374515"/>
    <lineage>
        <taxon>Bacteria</taxon>
        <taxon>Pseudomonadati</taxon>
        <taxon>Pseudomonadota</taxon>
        <taxon>Alphaproteobacteria</taxon>
        <taxon>Rhodospirillales</taxon>
        <taxon>Rhodovibrionaceae</taxon>
        <taxon>Pelagibius</taxon>
    </lineage>
</organism>
<feature type="transmembrane region" description="Helical" evidence="1">
    <location>
        <begin position="19"/>
        <end position="37"/>
    </location>
</feature>
<protein>
    <submittedName>
        <fullName evidence="2">Uncharacterized protein</fullName>
    </submittedName>
</protein>